<reference evidence="6" key="1">
    <citation type="journal article" date="2020" name="Stud. Mycol.">
        <title>101 Dothideomycetes genomes: a test case for predicting lifestyles and emergence of pathogens.</title>
        <authorList>
            <person name="Haridas S."/>
            <person name="Albert R."/>
            <person name="Binder M."/>
            <person name="Bloem J."/>
            <person name="Labutti K."/>
            <person name="Salamov A."/>
            <person name="Andreopoulos B."/>
            <person name="Baker S."/>
            <person name="Barry K."/>
            <person name="Bills G."/>
            <person name="Bluhm B."/>
            <person name="Cannon C."/>
            <person name="Castanera R."/>
            <person name="Culley D."/>
            <person name="Daum C."/>
            <person name="Ezra D."/>
            <person name="Gonzalez J."/>
            <person name="Henrissat B."/>
            <person name="Kuo A."/>
            <person name="Liang C."/>
            <person name="Lipzen A."/>
            <person name="Lutzoni F."/>
            <person name="Magnuson J."/>
            <person name="Mondo S."/>
            <person name="Nolan M."/>
            <person name="Ohm R."/>
            <person name="Pangilinan J."/>
            <person name="Park H.-J."/>
            <person name="Ramirez L."/>
            <person name="Alfaro M."/>
            <person name="Sun H."/>
            <person name="Tritt A."/>
            <person name="Yoshinaga Y."/>
            <person name="Zwiers L.-H."/>
            <person name="Turgeon B."/>
            <person name="Goodwin S."/>
            <person name="Spatafora J."/>
            <person name="Crous P."/>
            <person name="Grigoriev I."/>
        </authorList>
    </citation>
    <scope>NUCLEOTIDE SEQUENCE</scope>
    <source>
        <strain evidence="6">CBS 690.94</strain>
    </source>
</reference>
<proteinExistence type="inferred from homology"/>
<comment type="similarity">
    <text evidence="1">Belongs to the oxygen-dependent FAD-linked oxidoreductase family.</text>
</comment>
<evidence type="ECO:0000313" key="7">
    <source>
        <dbReference type="Proteomes" id="UP000799764"/>
    </source>
</evidence>
<dbReference type="Proteomes" id="UP000799764">
    <property type="component" value="Unassembled WGS sequence"/>
</dbReference>
<evidence type="ECO:0000256" key="3">
    <source>
        <dbReference type="ARBA" id="ARBA00022827"/>
    </source>
</evidence>
<protein>
    <submittedName>
        <fullName evidence="6">FAD-binding domain-containing protein</fullName>
    </submittedName>
</protein>
<dbReference type="Gene3D" id="3.30.43.10">
    <property type="entry name" value="Uridine Diphospho-n-acetylenolpyruvylglucosamine Reductase, domain 2"/>
    <property type="match status" value="1"/>
</dbReference>
<evidence type="ECO:0000256" key="1">
    <source>
        <dbReference type="ARBA" id="ARBA00005466"/>
    </source>
</evidence>
<comment type="caution">
    <text evidence="6">The sequence shown here is derived from an EMBL/GenBank/DDBJ whole genome shotgun (WGS) entry which is preliminary data.</text>
</comment>
<dbReference type="InterPro" id="IPR006094">
    <property type="entry name" value="Oxid_FAD_bind_N"/>
</dbReference>
<keyword evidence="2" id="KW-0285">Flavoprotein</keyword>
<dbReference type="InterPro" id="IPR016167">
    <property type="entry name" value="FAD-bd_PCMH_sub1"/>
</dbReference>
<dbReference type="PROSITE" id="PS51387">
    <property type="entry name" value="FAD_PCMH"/>
    <property type="match status" value="1"/>
</dbReference>
<dbReference type="PANTHER" id="PTHR42973:SF54">
    <property type="entry name" value="FAD-BINDING PCMH-TYPE DOMAIN-CONTAINING PROTEIN"/>
    <property type="match status" value="1"/>
</dbReference>
<dbReference type="InterPro" id="IPR016166">
    <property type="entry name" value="FAD-bd_PCMH"/>
</dbReference>
<evidence type="ECO:0000256" key="4">
    <source>
        <dbReference type="ARBA" id="ARBA00023002"/>
    </source>
</evidence>
<gene>
    <name evidence="6" type="ORF">P171DRAFT_430709</name>
</gene>
<keyword evidence="4" id="KW-0560">Oxidoreductase</keyword>
<dbReference type="GO" id="GO:0071949">
    <property type="term" value="F:FAD binding"/>
    <property type="evidence" value="ECO:0007669"/>
    <property type="project" value="InterPro"/>
</dbReference>
<dbReference type="Pfam" id="PF01565">
    <property type="entry name" value="FAD_binding_4"/>
    <property type="match status" value="1"/>
</dbReference>
<dbReference type="SUPFAM" id="SSF56176">
    <property type="entry name" value="FAD-binding/transporter-associated domain-like"/>
    <property type="match status" value="1"/>
</dbReference>
<accession>A0A9P4UCC7</accession>
<dbReference type="InterPro" id="IPR036318">
    <property type="entry name" value="FAD-bd_PCMH-like_sf"/>
</dbReference>
<evidence type="ECO:0000313" key="6">
    <source>
        <dbReference type="EMBL" id="KAF2446584.1"/>
    </source>
</evidence>
<keyword evidence="3" id="KW-0274">FAD</keyword>
<sequence length="480" mass="51073">MGDISLTQVLETLGKAFPHTVLRPGSPRYEEENGKFWNRDNADVRPAGIVAPESAAETGAILKVLSDTKTHFAIRSGGYMPVPKYNTSPAVLISLSRLSSIELLPPTSPSPPLVKFGAGNTWGPIYDVLSPHGLVVPGGRSRDVGVGGFLLHGGVSHFYASLGWACESVVEFDVALASGDVVAANASLNADLFWALKGGSANFGVVTAFTMRTAKLEKMWGGVRVAVGTGETASRVFTALHAGIQGDVDEKAHVEVISFYNPTACAGGDALFVLSLAYAGEVEKEGPAALKGFMEVEAVNDGTRVTTQRELAADDKVNVGYDKRGLFRAFSYRGGPQVTLDIYTEYYALVKASGVFDADPSAMAALLWLPVGQKLASGTGVMTLGEDAEPYLSCNICIRWSSPSVSERIHAIADGIADTLKKKLQDAGVFVPFTYGNIAGVQDMTFAGLPETTRRRLREVAGRYDPEGVFQKQVPGFKLV</sequence>
<organism evidence="6 7">
    <name type="scientific">Karstenula rhodostoma CBS 690.94</name>
    <dbReference type="NCBI Taxonomy" id="1392251"/>
    <lineage>
        <taxon>Eukaryota</taxon>
        <taxon>Fungi</taxon>
        <taxon>Dikarya</taxon>
        <taxon>Ascomycota</taxon>
        <taxon>Pezizomycotina</taxon>
        <taxon>Dothideomycetes</taxon>
        <taxon>Pleosporomycetidae</taxon>
        <taxon>Pleosporales</taxon>
        <taxon>Massarineae</taxon>
        <taxon>Didymosphaeriaceae</taxon>
        <taxon>Karstenula</taxon>
    </lineage>
</organism>
<dbReference type="GO" id="GO:0016491">
    <property type="term" value="F:oxidoreductase activity"/>
    <property type="evidence" value="ECO:0007669"/>
    <property type="project" value="UniProtKB-KW"/>
</dbReference>
<dbReference type="InterPro" id="IPR016169">
    <property type="entry name" value="FAD-bd_PCMH_sub2"/>
</dbReference>
<evidence type="ECO:0000256" key="2">
    <source>
        <dbReference type="ARBA" id="ARBA00022630"/>
    </source>
</evidence>
<evidence type="ECO:0000259" key="5">
    <source>
        <dbReference type="PROSITE" id="PS51387"/>
    </source>
</evidence>
<feature type="domain" description="FAD-binding PCMH-type" evidence="5">
    <location>
        <begin position="42"/>
        <end position="216"/>
    </location>
</feature>
<dbReference type="InterPro" id="IPR050416">
    <property type="entry name" value="FAD-linked_Oxidoreductase"/>
</dbReference>
<dbReference type="Gene3D" id="3.30.465.10">
    <property type="match status" value="1"/>
</dbReference>
<dbReference type="Gene3D" id="3.40.462.20">
    <property type="match status" value="1"/>
</dbReference>
<dbReference type="OrthoDB" id="2151789at2759"/>
<dbReference type="EMBL" id="MU001498">
    <property type="protein sequence ID" value="KAF2446584.1"/>
    <property type="molecule type" value="Genomic_DNA"/>
</dbReference>
<name>A0A9P4UCC7_9PLEO</name>
<keyword evidence="7" id="KW-1185">Reference proteome</keyword>
<dbReference type="AlphaFoldDB" id="A0A9P4UCC7"/>
<dbReference type="PANTHER" id="PTHR42973">
    <property type="entry name" value="BINDING OXIDOREDUCTASE, PUTATIVE (AFU_ORTHOLOGUE AFUA_1G17690)-RELATED"/>
    <property type="match status" value="1"/>
</dbReference>